<keyword evidence="1" id="KW-0597">Phosphoprotein</keyword>
<dbReference type="Gene3D" id="1.20.120.160">
    <property type="entry name" value="HPT domain"/>
    <property type="match status" value="1"/>
</dbReference>
<accession>A0ABS8ETL4</accession>
<dbReference type="RefSeq" id="WP_248834958.1">
    <property type="nucleotide sequence ID" value="NZ_JAJEQE010000010.1"/>
</dbReference>
<dbReference type="EMBL" id="JAJEQE010000010">
    <property type="protein sequence ID" value="MCC2148546.1"/>
    <property type="molecule type" value="Genomic_DNA"/>
</dbReference>
<feature type="modified residue" description="Phosphohistidine" evidence="1">
    <location>
        <position position="60"/>
    </location>
</feature>
<feature type="domain" description="HPt" evidence="3">
    <location>
        <begin position="21"/>
        <end position="114"/>
    </location>
</feature>
<proteinExistence type="predicted"/>
<dbReference type="InterPro" id="IPR036641">
    <property type="entry name" value="HPT_dom_sf"/>
</dbReference>
<dbReference type="Pfam" id="PF01627">
    <property type="entry name" value="Hpt"/>
    <property type="match status" value="1"/>
</dbReference>
<evidence type="ECO:0000256" key="1">
    <source>
        <dbReference type="PROSITE-ProRule" id="PRU00110"/>
    </source>
</evidence>
<evidence type="ECO:0000259" key="3">
    <source>
        <dbReference type="PROSITE" id="PS50894"/>
    </source>
</evidence>
<evidence type="ECO:0000256" key="2">
    <source>
        <dbReference type="SAM" id="Coils"/>
    </source>
</evidence>
<evidence type="ECO:0000313" key="4">
    <source>
        <dbReference type="EMBL" id="MCC2148546.1"/>
    </source>
</evidence>
<sequence length="118" mass="13624">MTIRECYEKTGSDYESILKRFGSEAMIQRFALKFLKDGSFSDLKDALEAKDGERAFRAAHTLKGVCINLGFDRLYNVSAELTEKLRGREIEESEELFEQVEKEYHALTAVLKQYESEL</sequence>
<evidence type="ECO:0000313" key="5">
    <source>
        <dbReference type="Proteomes" id="UP001299235"/>
    </source>
</evidence>
<gene>
    <name evidence="4" type="ORF">LKD42_04655</name>
</gene>
<dbReference type="SUPFAM" id="SSF47226">
    <property type="entry name" value="Histidine-containing phosphotransfer domain, HPT domain"/>
    <property type="match status" value="1"/>
</dbReference>
<name>A0ABS8ETL4_9FIRM</name>
<dbReference type="Proteomes" id="UP001299235">
    <property type="component" value="Unassembled WGS sequence"/>
</dbReference>
<organism evidence="4 5">
    <name type="scientific">Hominisplanchenecus faecis</name>
    <dbReference type="NCBI Taxonomy" id="2885351"/>
    <lineage>
        <taxon>Bacteria</taxon>
        <taxon>Bacillati</taxon>
        <taxon>Bacillota</taxon>
        <taxon>Clostridia</taxon>
        <taxon>Lachnospirales</taxon>
        <taxon>Lachnospiraceae</taxon>
        <taxon>Hominisplanchenecus</taxon>
    </lineage>
</organism>
<feature type="coiled-coil region" evidence="2">
    <location>
        <begin position="90"/>
        <end position="117"/>
    </location>
</feature>
<dbReference type="PROSITE" id="PS50894">
    <property type="entry name" value="HPT"/>
    <property type="match status" value="1"/>
</dbReference>
<dbReference type="InterPro" id="IPR008207">
    <property type="entry name" value="Sig_transdc_His_kin_Hpt_dom"/>
</dbReference>
<reference evidence="4 5" key="1">
    <citation type="submission" date="2021-10" db="EMBL/GenBank/DDBJ databases">
        <title>Anaerobic single-cell dispensing facilitates the cultivation of human gut bacteria.</title>
        <authorList>
            <person name="Afrizal A."/>
        </authorList>
    </citation>
    <scope>NUCLEOTIDE SEQUENCE [LARGE SCALE GENOMIC DNA]</scope>
    <source>
        <strain evidence="4 5">CLA-AA-H246</strain>
    </source>
</reference>
<keyword evidence="5" id="KW-1185">Reference proteome</keyword>
<protein>
    <submittedName>
        <fullName evidence="4">Hpt domain-containing protein</fullName>
    </submittedName>
</protein>
<comment type="caution">
    <text evidence="4">The sequence shown here is derived from an EMBL/GenBank/DDBJ whole genome shotgun (WGS) entry which is preliminary data.</text>
</comment>
<keyword evidence="2" id="KW-0175">Coiled coil</keyword>